<dbReference type="GO" id="GO:0005886">
    <property type="term" value="C:plasma membrane"/>
    <property type="evidence" value="ECO:0007669"/>
    <property type="project" value="UniProtKB-SubCell"/>
</dbReference>
<keyword evidence="2 5" id="KW-0812">Transmembrane</keyword>
<dbReference type="Proteomes" id="UP000254879">
    <property type="component" value="Unassembled WGS sequence"/>
</dbReference>
<keyword evidence="3 5" id="KW-1133">Transmembrane helix</keyword>
<dbReference type="EC" id="3.6.3.-" evidence="6"/>
<comment type="subcellular location">
    <subcellularLocation>
        <location evidence="1">Cell membrane</location>
        <topology evidence="1">Multi-pass membrane protein</topology>
    </subcellularLocation>
</comment>
<dbReference type="SUPFAM" id="SSF90123">
    <property type="entry name" value="ABC transporter transmembrane region"/>
    <property type="match status" value="1"/>
</dbReference>
<organism evidence="6 7">
    <name type="scientific">Listeria grayi</name>
    <name type="common">Listeria murrayi</name>
    <dbReference type="NCBI Taxonomy" id="1641"/>
    <lineage>
        <taxon>Bacteria</taxon>
        <taxon>Bacillati</taxon>
        <taxon>Bacillota</taxon>
        <taxon>Bacilli</taxon>
        <taxon>Bacillales</taxon>
        <taxon>Listeriaceae</taxon>
        <taxon>Listeria</taxon>
    </lineage>
</organism>
<evidence type="ECO:0000256" key="1">
    <source>
        <dbReference type="ARBA" id="ARBA00004651"/>
    </source>
</evidence>
<evidence type="ECO:0000256" key="3">
    <source>
        <dbReference type="ARBA" id="ARBA00022989"/>
    </source>
</evidence>
<evidence type="ECO:0000313" key="7">
    <source>
        <dbReference type="Proteomes" id="UP000254879"/>
    </source>
</evidence>
<keyword evidence="4 5" id="KW-0472">Membrane</keyword>
<evidence type="ECO:0000256" key="5">
    <source>
        <dbReference type="SAM" id="Phobius"/>
    </source>
</evidence>
<dbReference type="EMBL" id="UGPG01000001">
    <property type="protein sequence ID" value="STY43521.1"/>
    <property type="molecule type" value="Genomic_DNA"/>
</dbReference>
<protein>
    <submittedName>
        <fullName evidence="6">Probable multidrug resistance ABC transporter ATP-binding/permease protein YheI</fullName>
        <ecNumber evidence="6">3.6.3.-</ecNumber>
    </submittedName>
</protein>
<feature type="transmembrane region" description="Helical" evidence="5">
    <location>
        <begin position="29"/>
        <end position="48"/>
    </location>
</feature>
<dbReference type="AlphaFoldDB" id="A0A378MB19"/>
<keyword evidence="6" id="KW-0378">Hydrolase</keyword>
<keyword evidence="6" id="KW-0547">Nucleotide-binding</keyword>
<name>A0A378MB19_LISGR</name>
<dbReference type="GO" id="GO:0005524">
    <property type="term" value="F:ATP binding"/>
    <property type="evidence" value="ECO:0007669"/>
    <property type="project" value="UniProtKB-KW"/>
</dbReference>
<dbReference type="InterPro" id="IPR036640">
    <property type="entry name" value="ABC1_TM_sf"/>
</dbReference>
<evidence type="ECO:0000256" key="4">
    <source>
        <dbReference type="ARBA" id="ARBA00023136"/>
    </source>
</evidence>
<reference evidence="6 7" key="1">
    <citation type="submission" date="2018-06" db="EMBL/GenBank/DDBJ databases">
        <authorList>
            <consortium name="Pathogen Informatics"/>
            <person name="Doyle S."/>
        </authorList>
    </citation>
    <scope>NUCLEOTIDE SEQUENCE [LARGE SCALE GENOMIC DNA]</scope>
    <source>
        <strain evidence="7">NCTC 10815</strain>
    </source>
</reference>
<dbReference type="GO" id="GO:0016787">
    <property type="term" value="F:hydrolase activity"/>
    <property type="evidence" value="ECO:0007669"/>
    <property type="project" value="UniProtKB-KW"/>
</dbReference>
<accession>A0A378MB19</accession>
<evidence type="ECO:0000313" key="6">
    <source>
        <dbReference type="EMBL" id="STY43521.1"/>
    </source>
</evidence>
<evidence type="ECO:0000256" key="2">
    <source>
        <dbReference type="ARBA" id="ARBA00022692"/>
    </source>
</evidence>
<gene>
    <name evidence="6" type="primary">yheI_3</name>
    <name evidence="6" type="ORF">NCTC10815_00819</name>
</gene>
<proteinExistence type="predicted"/>
<keyword evidence="6" id="KW-0067">ATP-binding</keyword>
<sequence>MSIIFYLSKKEGTGLKIFKELSWFFKERWKHYLLGVSILFMISLLQLIPPQIIGITIDAITQQVITSKNYLIGC</sequence>